<reference evidence="3" key="1">
    <citation type="journal article" date="2019" name="Int. J. Syst. Evol. Microbiol.">
        <title>The Global Catalogue of Microorganisms (GCM) 10K type strain sequencing project: providing services to taxonomists for standard genome sequencing and annotation.</title>
        <authorList>
            <consortium name="The Broad Institute Genomics Platform"/>
            <consortium name="The Broad Institute Genome Sequencing Center for Infectious Disease"/>
            <person name="Wu L."/>
            <person name="Ma J."/>
        </authorList>
    </citation>
    <scope>NUCLEOTIDE SEQUENCE [LARGE SCALE GENOMIC DNA]</scope>
    <source>
        <strain evidence="3">CECT 8979</strain>
    </source>
</reference>
<dbReference type="Gene3D" id="3.40.1440.10">
    <property type="entry name" value="GIY-YIG endonuclease"/>
    <property type="match status" value="1"/>
</dbReference>
<organism evidence="2 3">
    <name type="scientific">Winogradskyella maritima</name>
    <dbReference type="NCBI Taxonomy" id="1517766"/>
    <lineage>
        <taxon>Bacteria</taxon>
        <taxon>Pseudomonadati</taxon>
        <taxon>Bacteroidota</taxon>
        <taxon>Flavobacteriia</taxon>
        <taxon>Flavobacteriales</taxon>
        <taxon>Flavobacteriaceae</taxon>
        <taxon>Winogradskyella</taxon>
    </lineage>
</organism>
<dbReference type="PROSITE" id="PS50164">
    <property type="entry name" value="GIY_YIG"/>
    <property type="match status" value="1"/>
</dbReference>
<accession>A0ABV8AC35</accession>
<evidence type="ECO:0000313" key="3">
    <source>
        <dbReference type="Proteomes" id="UP001595812"/>
    </source>
</evidence>
<sequence>MAYYTYIIYSRSRDLYYKGSTSNFPKRLKYHNSEKNKDFTSSGRPWIEVLVIEKLSKNEAYLLEMKLKNLNRQRLEAFIKKYSPK</sequence>
<dbReference type="Proteomes" id="UP001595812">
    <property type="component" value="Unassembled WGS sequence"/>
</dbReference>
<feature type="domain" description="GIY-YIG" evidence="1">
    <location>
        <begin position="1"/>
        <end position="77"/>
    </location>
</feature>
<dbReference type="Pfam" id="PF01541">
    <property type="entry name" value="GIY-YIG"/>
    <property type="match status" value="1"/>
</dbReference>
<gene>
    <name evidence="2" type="ORF">ACFOSX_00340</name>
</gene>
<dbReference type="InterPro" id="IPR035901">
    <property type="entry name" value="GIY-YIG_endonuc_sf"/>
</dbReference>
<dbReference type="EMBL" id="JBHSAT010000001">
    <property type="protein sequence ID" value="MFC3875666.1"/>
    <property type="molecule type" value="Genomic_DNA"/>
</dbReference>
<proteinExistence type="predicted"/>
<dbReference type="SUPFAM" id="SSF82771">
    <property type="entry name" value="GIY-YIG endonuclease"/>
    <property type="match status" value="1"/>
</dbReference>
<protein>
    <submittedName>
        <fullName evidence="2">GIY-YIG nuclease family protein</fullName>
    </submittedName>
</protein>
<name>A0ABV8AC35_9FLAO</name>
<evidence type="ECO:0000313" key="2">
    <source>
        <dbReference type="EMBL" id="MFC3875666.1"/>
    </source>
</evidence>
<comment type="caution">
    <text evidence="2">The sequence shown here is derived from an EMBL/GenBank/DDBJ whole genome shotgun (WGS) entry which is preliminary data.</text>
</comment>
<evidence type="ECO:0000259" key="1">
    <source>
        <dbReference type="PROSITE" id="PS50164"/>
    </source>
</evidence>
<keyword evidence="3" id="KW-1185">Reference proteome</keyword>
<dbReference type="InterPro" id="IPR000305">
    <property type="entry name" value="GIY-YIG_endonuc"/>
</dbReference>